<reference evidence="3 4" key="1">
    <citation type="submission" date="2017-05" db="EMBL/GenBank/DDBJ databases">
        <title>Comparative genomic and metabolic analysis of manganese-oxidizing mechanisms in Celeribater manganoxidans DY25T: its adaption to the environment of polymetallic nodule.</title>
        <authorList>
            <person name="Wang X."/>
        </authorList>
    </citation>
    <scope>NUCLEOTIDE SEQUENCE [LARGE SCALE GENOMIC DNA]</scope>
    <source>
        <strain evidence="3 4">DY25</strain>
    </source>
</reference>
<protein>
    <recommendedName>
        <fullName evidence="2">MobA-like NTP transferase domain-containing protein</fullName>
    </recommendedName>
</protein>
<dbReference type="EMBL" id="CP021404">
    <property type="protein sequence ID" value="ATI42433.1"/>
    <property type="molecule type" value="Genomic_DNA"/>
</dbReference>
<dbReference type="PANTHER" id="PTHR43777">
    <property type="entry name" value="MOLYBDENUM COFACTOR CYTIDYLYLTRANSFERASE"/>
    <property type="match status" value="1"/>
</dbReference>
<name>A0A291M0A7_9RHOB</name>
<dbReference type="Proteomes" id="UP000219050">
    <property type="component" value="Chromosome"/>
</dbReference>
<dbReference type="OrthoDB" id="9779263at2"/>
<accession>A0A291M0A7</accession>
<gene>
    <name evidence="3" type="ORF">CBW24_10710</name>
</gene>
<dbReference type="PANTHER" id="PTHR43777:SF1">
    <property type="entry name" value="MOLYBDENUM COFACTOR CYTIDYLYLTRANSFERASE"/>
    <property type="match status" value="1"/>
</dbReference>
<dbReference type="GO" id="GO:0016779">
    <property type="term" value="F:nucleotidyltransferase activity"/>
    <property type="evidence" value="ECO:0007669"/>
    <property type="project" value="UniProtKB-ARBA"/>
</dbReference>
<dbReference type="AlphaFoldDB" id="A0A291M0A7"/>
<keyword evidence="4" id="KW-1185">Reference proteome</keyword>
<evidence type="ECO:0000313" key="4">
    <source>
        <dbReference type="Proteomes" id="UP000219050"/>
    </source>
</evidence>
<dbReference type="RefSeq" id="WP_097373574.1">
    <property type="nucleotide sequence ID" value="NZ_CP021404.1"/>
</dbReference>
<proteinExistence type="predicted"/>
<dbReference type="Pfam" id="PF12804">
    <property type="entry name" value="NTP_transf_3"/>
    <property type="match status" value="1"/>
</dbReference>
<dbReference type="CDD" id="cd04182">
    <property type="entry name" value="GT_2_like_f"/>
    <property type="match status" value="1"/>
</dbReference>
<evidence type="ECO:0000256" key="1">
    <source>
        <dbReference type="ARBA" id="ARBA00022842"/>
    </source>
</evidence>
<evidence type="ECO:0000313" key="3">
    <source>
        <dbReference type="EMBL" id="ATI42433.1"/>
    </source>
</evidence>
<keyword evidence="1" id="KW-0460">Magnesium</keyword>
<feature type="domain" description="MobA-like NTP transferase" evidence="2">
    <location>
        <begin position="10"/>
        <end position="171"/>
    </location>
</feature>
<sequence length="205" mass="21377">MTAAAGLVPVVILAAGQSRRMRGRDKLLEPLGGVAILRRQAEAALSLGVPVIVALPPAPHPRHDLLADLPVERLEVADAVEGLSHSLRAAIAALPEGTAGVMVMLGDLPGIGAPELATVLRARQNVPDAQAWQGATEDGAPGHPILLSSALFPQLADLTGDVGAGPLLRRLPEDARHLVPLPGLRARHDLDTPEDWDTYRAATGL</sequence>
<dbReference type="InterPro" id="IPR025877">
    <property type="entry name" value="MobA-like_NTP_Trfase"/>
</dbReference>
<dbReference type="SUPFAM" id="SSF53448">
    <property type="entry name" value="Nucleotide-diphospho-sugar transferases"/>
    <property type="match status" value="1"/>
</dbReference>
<organism evidence="3 4">
    <name type="scientific">Pacificitalea manganoxidans</name>
    <dbReference type="NCBI Taxonomy" id="1411902"/>
    <lineage>
        <taxon>Bacteria</taxon>
        <taxon>Pseudomonadati</taxon>
        <taxon>Pseudomonadota</taxon>
        <taxon>Alphaproteobacteria</taxon>
        <taxon>Rhodobacterales</taxon>
        <taxon>Paracoccaceae</taxon>
        <taxon>Pacificitalea</taxon>
    </lineage>
</organism>
<dbReference type="KEGG" id="cmag:CBW24_10710"/>
<evidence type="ECO:0000259" key="2">
    <source>
        <dbReference type="Pfam" id="PF12804"/>
    </source>
</evidence>
<dbReference type="Gene3D" id="3.90.550.10">
    <property type="entry name" value="Spore Coat Polysaccharide Biosynthesis Protein SpsA, Chain A"/>
    <property type="match status" value="1"/>
</dbReference>
<dbReference type="InterPro" id="IPR029044">
    <property type="entry name" value="Nucleotide-diphossugar_trans"/>
</dbReference>